<gene>
    <name evidence="1" type="ORF">ACH47X_12250</name>
</gene>
<dbReference type="RefSeq" id="WP_036961775.1">
    <property type="nucleotide sequence ID" value="NZ_JBIRYI010000006.1"/>
</dbReference>
<organism evidence="1 2">
    <name type="scientific">Promicromonospora kroppenstedtii</name>
    <dbReference type="NCBI Taxonomy" id="440482"/>
    <lineage>
        <taxon>Bacteria</taxon>
        <taxon>Bacillati</taxon>
        <taxon>Actinomycetota</taxon>
        <taxon>Actinomycetes</taxon>
        <taxon>Micrococcales</taxon>
        <taxon>Promicromonosporaceae</taxon>
        <taxon>Promicromonospora</taxon>
    </lineage>
</organism>
<dbReference type="EMBL" id="JBIRYI010000006">
    <property type="protein sequence ID" value="MFI2487679.1"/>
    <property type="molecule type" value="Genomic_DNA"/>
</dbReference>
<protein>
    <submittedName>
        <fullName evidence="1">Uncharacterized protein</fullName>
    </submittedName>
</protein>
<proteinExistence type="predicted"/>
<reference evidence="1 2" key="1">
    <citation type="submission" date="2024-10" db="EMBL/GenBank/DDBJ databases">
        <title>The Natural Products Discovery Center: Release of the First 8490 Sequenced Strains for Exploring Actinobacteria Biosynthetic Diversity.</title>
        <authorList>
            <person name="Kalkreuter E."/>
            <person name="Kautsar S.A."/>
            <person name="Yang D."/>
            <person name="Bader C.D."/>
            <person name="Teijaro C.N."/>
            <person name="Fluegel L."/>
            <person name="Davis C.M."/>
            <person name="Simpson J.R."/>
            <person name="Lauterbach L."/>
            <person name="Steele A.D."/>
            <person name="Gui C."/>
            <person name="Meng S."/>
            <person name="Li G."/>
            <person name="Viehrig K."/>
            <person name="Ye F."/>
            <person name="Su P."/>
            <person name="Kiefer A.F."/>
            <person name="Nichols A."/>
            <person name="Cepeda A.J."/>
            <person name="Yan W."/>
            <person name="Fan B."/>
            <person name="Jiang Y."/>
            <person name="Adhikari A."/>
            <person name="Zheng C.-J."/>
            <person name="Schuster L."/>
            <person name="Cowan T.M."/>
            <person name="Smanski M.J."/>
            <person name="Chevrette M.G."/>
            <person name="De Carvalho L.P.S."/>
            <person name="Shen B."/>
        </authorList>
    </citation>
    <scope>NUCLEOTIDE SEQUENCE [LARGE SCALE GENOMIC DNA]</scope>
    <source>
        <strain evidence="1 2">NPDC019481</strain>
    </source>
</reference>
<dbReference type="Proteomes" id="UP001611580">
    <property type="component" value="Unassembled WGS sequence"/>
</dbReference>
<name>A0ABW7XJK8_9MICO</name>
<accession>A0ABW7XJK8</accession>
<comment type="caution">
    <text evidence="1">The sequence shown here is derived from an EMBL/GenBank/DDBJ whole genome shotgun (WGS) entry which is preliminary data.</text>
</comment>
<keyword evidence="2" id="KW-1185">Reference proteome</keyword>
<evidence type="ECO:0000313" key="1">
    <source>
        <dbReference type="EMBL" id="MFI2487679.1"/>
    </source>
</evidence>
<sequence>MPSAKEILHTTAADQIDLGLVDLVTVENYNRLVGAMLVASDNHRLMMEDLGDDEIHAWSWTPWVDGRFGRTSVTRDELVARLAVERWLTDAPPIQREPEWDISTVLSADEDWR</sequence>
<evidence type="ECO:0000313" key="2">
    <source>
        <dbReference type="Proteomes" id="UP001611580"/>
    </source>
</evidence>